<proteinExistence type="predicted"/>
<dbReference type="EMBL" id="JAUJYO010000014">
    <property type="protein sequence ID" value="KAK1297881.1"/>
    <property type="molecule type" value="Genomic_DNA"/>
</dbReference>
<accession>A0AAV9DAH5</accession>
<dbReference type="InterPro" id="IPR006461">
    <property type="entry name" value="PLAC_motif_containing"/>
</dbReference>
<organism evidence="2 3">
    <name type="scientific">Acorus calamus</name>
    <name type="common">Sweet flag</name>
    <dbReference type="NCBI Taxonomy" id="4465"/>
    <lineage>
        <taxon>Eukaryota</taxon>
        <taxon>Viridiplantae</taxon>
        <taxon>Streptophyta</taxon>
        <taxon>Embryophyta</taxon>
        <taxon>Tracheophyta</taxon>
        <taxon>Spermatophyta</taxon>
        <taxon>Magnoliopsida</taxon>
        <taxon>Liliopsida</taxon>
        <taxon>Acoraceae</taxon>
        <taxon>Acorus</taxon>
    </lineage>
</organism>
<gene>
    <name evidence="2" type="primary">PCR2</name>
    <name evidence="2" type="ORF">QJS10_CPB14g00550</name>
</gene>
<dbReference type="NCBIfam" id="TIGR01571">
    <property type="entry name" value="A_thal_Cys_rich"/>
    <property type="match status" value="1"/>
</dbReference>
<evidence type="ECO:0000313" key="3">
    <source>
        <dbReference type="Proteomes" id="UP001180020"/>
    </source>
</evidence>
<comment type="caution">
    <text evidence="2">The sequence shown here is derived from an EMBL/GenBank/DDBJ whole genome shotgun (WGS) entry which is preliminary data.</text>
</comment>
<dbReference type="Proteomes" id="UP001180020">
    <property type="component" value="Unassembled WGS sequence"/>
</dbReference>
<feature type="compositionally biased region" description="Pro residues" evidence="1">
    <location>
        <begin position="10"/>
        <end position="21"/>
    </location>
</feature>
<feature type="region of interest" description="Disordered" evidence="1">
    <location>
        <begin position="1"/>
        <end position="23"/>
    </location>
</feature>
<dbReference type="PANTHER" id="PTHR15907">
    <property type="entry name" value="DUF614 FAMILY PROTEIN-RELATED"/>
    <property type="match status" value="1"/>
</dbReference>
<dbReference type="Pfam" id="PF04749">
    <property type="entry name" value="PLAC8"/>
    <property type="match status" value="1"/>
</dbReference>
<sequence length="167" mass="18237">MEHRSAMPATAPPPVGYPPMSQPHVQGPAGPAMLGQLQQWTTGLWGCFEDVPNCFITCCCPCITFGQIAEIVDKGTSSCGTSGALYALIMALLGCQCIYSCSYRSKLRLAGRKDEPRSHGATTDARRHDPLRCTCALGFKNVLQHVRTDFIRVPGLTEPYPIRDNKH</sequence>
<reference evidence="2" key="2">
    <citation type="submission" date="2023-06" db="EMBL/GenBank/DDBJ databases">
        <authorList>
            <person name="Ma L."/>
            <person name="Liu K.-W."/>
            <person name="Li Z."/>
            <person name="Hsiao Y.-Y."/>
            <person name="Qi Y."/>
            <person name="Fu T."/>
            <person name="Tang G."/>
            <person name="Zhang D."/>
            <person name="Sun W.-H."/>
            <person name="Liu D.-K."/>
            <person name="Li Y."/>
            <person name="Chen G.-Z."/>
            <person name="Liu X.-D."/>
            <person name="Liao X.-Y."/>
            <person name="Jiang Y.-T."/>
            <person name="Yu X."/>
            <person name="Hao Y."/>
            <person name="Huang J."/>
            <person name="Zhao X.-W."/>
            <person name="Ke S."/>
            <person name="Chen Y.-Y."/>
            <person name="Wu W.-L."/>
            <person name="Hsu J.-L."/>
            <person name="Lin Y.-F."/>
            <person name="Huang M.-D."/>
            <person name="Li C.-Y."/>
            <person name="Huang L."/>
            <person name="Wang Z.-W."/>
            <person name="Zhao X."/>
            <person name="Zhong W.-Y."/>
            <person name="Peng D.-H."/>
            <person name="Ahmad S."/>
            <person name="Lan S."/>
            <person name="Zhang J.-S."/>
            <person name="Tsai W.-C."/>
            <person name="Van De Peer Y."/>
            <person name="Liu Z.-J."/>
        </authorList>
    </citation>
    <scope>NUCLEOTIDE SEQUENCE</scope>
    <source>
        <strain evidence="2">CP</strain>
        <tissue evidence="2">Leaves</tissue>
    </source>
</reference>
<evidence type="ECO:0000256" key="1">
    <source>
        <dbReference type="SAM" id="MobiDB-lite"/>
    </source>
</evidence>
<protein>
    <submittedName>
        <fullName evidence="2">Protein PLANT CADMIUM RESISTANCE 2</fullName>
    </submittedName>
</protein>
<reference evidence="2" key="1">
    <citation type="journal article" date="2023" name="Nat. Commun.">
        <title>Diploid and tetraploid genomes of Acorus and the evolution of monocots.</title>
        <authorList>
            <person name="Ma L."/>
            <person name="Liu K.W."/>
            <person name="Li Z."/>
            <person name="Hsiao Y.Y."/>
            <person name="Qi Y."/>
            <person name="Fu T."/>
            <person name="Tang G.D."/>
            <person name="Zhang D."/>
            <person name="Sun W.H."/>
            <person name="Liu D.K."/>
            <person name="Li Y."/>
            <person name="Chen G.Z."/>
            <person name="Liu X.D."/>
            <person name="Liao X.Y."/>
            <person name="Jiang Y.T."/>
            <person name="Yu X."/>
            <person name="Hao Y."/>
            <person name="Huang J."/>
            <person name="Zhao X.W."/>
            <person name="Ke S."/>
            <person name="Chen Y.Y."/>
            <person name="Wu W.L."/>
            <person name="Hsu J.L."/>
            <person name="Lin Y.F."/>
            <person name="Huang M.D."/>
            <person name="Li C.Y."/>
            <person name="Huang L."/>
            <person name="Wang Z.W."/>
            <person name="Zhao X."/>
            <person name="Zhong W.Y."/>
            <person name="Peng D.H."/>
            <person name="Ahmad S."/>
            <person name="Lan S."/>
            <person name="Zhang J.S."/>
            <person name="Tsai W.C."/>
            <person name="Van de Peer Y."/>
            <person name="Liu Z.J."/>
        </authorList>
    </citation>
    <scope>NUCLEOTIDE SEQUENCE</scope>
    <source>
        <strain evidence="2">CP</strain>
    </source>
</reference>
<evidence type="ECO:0000313" key="2">
    <source>
        <dbReference type="EMBL" id="KAK1297881.1"/>
    </source>
</evidence>
<keyword evidence="3" id="KW-1185">Reference proteome</keyword>
<name>A0AAV9DAH5_ACOCL</name>
<dbReference type="AlphaFoldDB" id="A0AAV9DAH5"/>